<dbReference type="SUPFAM" id="SSF55347">
    <property type="entry name" value="Glyceraldehyde-3-phosphate dehydrogenase-like, C-terminal domain"/>
    <property type="match status" value="1"/>
</dbReference>
<protein>
    <recommendedName>
        <fullName evidence="3">Gfo/Idh/MocA-like oxidoreductase C-terminal domain-containing protein</fullName>
    </recommendedName>
</protein>
<gene>
    <name evidence="1" type="ORF">FYJ76_09920</name>
</gene>
<dbReference type="EMBL" id="VUNJ01000009">
    <property type="protein sequence ID" value="MST92249.1"/>
    <property type="molecule type" value="Genomic_DNA"/>
</dbReference>
<dbReference type="Proteomes" id="UP000431913">
    <property type="component" value="Unassembled WGS sequence"/>
</dbReference>
<sequence length="152" mass="17645">MDAMLHNLNAARYLMGRRVVGRAFFSDDHTHSLACDDTQFLKVDFEQGASAHLFITWAAELAVYDSAKNDREHIDQCFMVTDQGWLFRNEIREGKAVITATRNGLEKDFPVIPFEETFFDRYAKEIKNRDILPADLPDIREAYEDLRILLEN</sequence>
<reference evidence="1 2" key="1">
    <citation type="submission" date="2019-08" db="EMBL/GenBank/DDBJ databases">
        <title>In-depth cultivation of the pig gut microbiome towards novel bacterial diversity and tailored functional studies.</title>
        <authorList>
            <person name="Wylensek D."/>
            <person name="Hitch T.C.A."/>
            <person name="Clavel T."/>
        </authorList>
    </citation>
    <scope>NUCLEOTIDE SEQUENCE [LARGE SCALE GENOMIC DNA]</scope>
    <source>
        <strain evidence="1 2">WCA3-601-WT-6J</strain>
    </source>
</reference>
<name>A0A6I2U8K6_9FIRM</name>
<accession>A0A6I2U8K6</accession>
<organism evidence="1 2">
    <name type="scientific">Ruthenibacterium lactatiformans</name>
    <dbReference type="NCBI Taxonomy" id="1550024"/>
    <lineage>
        <taxon>Bacteria</taxon>
        <taxon>Bacillati</taxon>
        <taxon>Bacillota</taxon>
        <taxon>Clostridia</taxon>
        <taxon>Eubacteriales</taxon>
        <taxon>Oscillospiraceae</taxon>
        <taxon>Ruthenibacterium</taxon>
    </lineage>
</organism>
<evidence type="ECO:0000313" key="1">
    <source>
        <dbReference type="EMBL" id="MST92249.1"/>
    </source>
</evidence>
<dbReference type="RefSeq" id="WP_154522797.1">
    <property type="nucleotide sequence ID" value="NZ_JANGBT010000007.1"/>
</dbReference>
<proteinExistence type="predicted"/>
<comment type="caution">
    <text evidence="1">The sequence shown here is derived from an EMBL/GenBank/DDBJ whole genome shotgun (WGS) entry which is preliminary data.</text>
</comment>
<evidence type="ECO:0000313" key="2">
    <source>
        <dbReference type="Proteomes" id="UP000431913"/>
    </source>
</evidence>
<dbReference type="Gene3D" id="3.30.360.10">
    <property type="entry name" value="Dihydrodipicolinate Reductase, domain 2"/>
    <property type="match status" value="1"/>
</dbReference>
<dbReference type="AlphaFoldDB" id="A0A6I2U8K6"/>
<evidence type="ECO:0008006" key="3">
    <source>
        <dbReference type="Google" id="ProtNLM"/>
    </source>
</evidence>